<name>A0AAN6MHK2_9PEZI</name>
<dbReference type="PANTHER" id="PTHR33048">
    <property type="entry name" value="PTH11-LIKE INTEGRAL MEMBRANE PROTEIN (AFU_ORTHOLOGUE AFUA_5G11245)"/>
    <property type="match status" value="1"/>
</dbReference>
<feature type="domain" description="Rhodopsin" evidence="8">
    <location>
        <begin position="70"/>
        <end position="302"/>
    </location>
</feature>
<evidence type="ECO:0000256" key="3">
    <source>
        <dbReference type="ARBA" id="ARBA00022989"/>
    </source>
</evidence>
<accession>A0AAN6MHK2</accession>
<evidence type="ECO:0000256" key="4">
    <source>
        <dbReference type="ARBA" id="ARBA00023136"/>
    </source>
</evidence>
<feature type="transmembrane region" description="Helical" evidence="7">
    <location>
        <begin position="131"/>
        <end position="149"/>
    </location>
</feature>
<dbReference type="PANTHER" id="PTHR33048:SF42">
    <property type="entry name" value="INTEGRAL MEMBRANE PROTEIN"/>
    <property type="match status" value="1"/>
</dbReference>
<keyword evidence="2 7" id="KW-0812">Transmembrane</keyword>
<evidence type="ECO:0000256" key="7">
    <source>
        <dbReference type="SAM" id="Phobius"/>
    </source>
</evidence>
<feature type="transmembrane region" description="Helical" evidence="7">
    <location>
        <begin position="278"/>
        <end position="301"/>
    </location>
</feature>
<gene>
    <name evidence="9" type="ORF">C8A05DRAFT_45509</name>
</gene>
<reference evidence="9" key="2">
    <citation type="submission" date="2023-05" db="EMBL/GenBank/DDBJ databases">
        <authorList>
            <consortium name="Lawrence Berkeley National Laboratory"/>
            <person name="Steindorff A."/>
            <person name="Hensen N."/>
            <person name="Bonometti L."/>
            <person name="Westerberg I."/>
            <person name="Brannstrom I.O."/>
            <person name="Guillou S."/>
            <person name="Cros-Aarteil S."/>
            <person name="Calhoun S."/>
            <person name="Haridas S."/>
            <person name="Kuo A."/>
            <person name="Mondo S."/>
            <person name="Pangilinan J."/>
            <person name="Riley R."/>
            <person name="Labutti K."/>
            <person name="Andreopoulos B."/>
            <person name="Lipzen A."/>
            <person name="Chen C."/>
            <person name="Yanf M."/>
            <person name="Daum C."/>
            <person name="Ng V."/>
            <person name="Clum A."/>
            <person name="Ohm R."/>
            <person name="Martin F."/>
            <person name="Silar P."/>
            <person name="Natvig D."/>
            <person name="Lalanne C."/>
            <person name="Gautier V."/>
            <person name="Ament-Velasquez S.L."/>
            <person name="Kruys A."/>
            <person name="Hutchinson M.I."/>
            <person name="Powell A.J."/>
            <person name="Barry K."/>
            <person name="Miller A.N."/>
            <person name="Grigoriev I.V."/>
            <person name="Debuchy R."/>
            <person name="Gladieux P."/>
            <person name="Thoren M.H."/>
            <person name="Johannesson H."/>
        </authorList>
    </citation>
    <scope>NUCLEOTIDE SEQUENCE</scope>
    <source>
        <strain evidence="9">CBS 103.79</strain>
    </source>
</reference>
<dbReference type="GO" id="GO:0016020">
    <property type="term" value="C:membrane"/>
    <property type="evidence" value="ECO:0007669"/>
    <property type="project" value="UniProtKB-SubCell"/>
</dbReference>
<feature type="transmembrane region" description="Helical" evidence="7">
    <location>
        <begin position="88"/>
        <end position="111"/>
    </location>
</feature>
<comment type="caution">
    <text evidence="9">The sequence shown here is derived from an EMBL/GenBank/DDBJ whole genome shotgun (WGS) entry which is preliminary data.</text>
</comment>
<dbReference type="InterPro" id="IPR052337">
    <property type="entry name" value="SAT4-like"/>
</dbReference>
<evidence type="ECO:0000256" key="5">
    <source>
        <dbReference type="ARBA" id="ARBA00038359"/>
    </source>
</evidence>
<reference evidence="9" key="1">
    <citation type="journal article" date="2023" name="Mol. Phylogenet. Evol.">
        <title>Genome-scale phylogeny and comparative genomics of the fungal order Sordariales.</title>
        <authorList>
            <person name="Hensen N."/>
            <person name="Bonometti L."/>
            <person name="Westerberg I."/>
            <person name="Brannstrom I.O."/>
            <person name="Guillou S."/>
            <person name="Cros-Aarteil S."/>
            <person name="Calhoun S."/>
            <person name="Haridas S."/>
            <person name="Kuo A."/>
            <person name="Mondo S."/>
            <person name="Pangilinan J."/>
            <person name="Riley R."/>
            <person name="LaButti K."/>
            <person name="Andreopoulos B."/>
            <person name="Lipzen A."/>
            <person name="Chen C."/>
            <person name="Yan M."/>
            <person name="Daum C."/>
            <person name="Ng V."/>
            <person name="Clum A."/>
            <person name="Steindorff A."/>
            <person name="Ohm R.A."/>
            <person name="Martin F."/>
            <person name="Silar P."/>
            <person name="Natvig D.O."/>
            <person name="Lalanne C."/>
            <person name="Gautier V."/>
            <person name="Ament-Velasquez S.L."/>
            <person name="Kruys A."/>
            <person name="Hutchinson M.I."/>
            <person name="Powell A.J."/>
            <person name="Barry K."/>
            <person name="Miller A.N."/>
            <person name="Grigoriev I.V."/>
            <person name="Debuchy R."/>
            <person name="Gladieux P."/>
            <person name="Hiltunen Thoren M."/>
            <person name="Johannesson H."/>
        </authorList>
    </citation>
    <scope>NUCLEOTIDE SEQUENCE</scope>
    <source>
        <strain evidence="9">CBS 103.79</strain>
    </source>
</reference>
<dbReference type="InterPro" id="IPR049326">
    <property type="entry name" value="Rhodopsin_dom_fungi"/>
</dbReference>
<dbReference type="Pfam" id="PF20684">
    <property type="entry name" value="Fung_rhodopsin"/>
    <property type="match status" value="1"/>
</dbReference>
<evidence type="ECO:0000259" key="8">
    <source>
        <dbReference type="Pfam" id="PF20684"/>
    </source>
</evidence>
<dbReference type="EMBL" id="MU855645">
    <property type="protein sequence ID" value="KAK3900714.1"/>
    <property type="molecule type" value="Genomic_DNA"/>
</dbReference>
<evidence type="ECO:0000256" key="2">
    <source>
        <dbReference type="ARBA" id="ARBA00022692"/>
    </source>
</evidence>
<evidence type="ECO:0000313" key="10">
    <source>
        <dbReference type="Proteomes" id="UP001303889"/>
    </source>
</evidence>
<keyword evidence="4 7" id="KW-0472">Membrane</keyword>
<feature type="transmembrane region" description="Helical" evidence="7">
    <location>
        <begin position="240"/>
        <end position="258"/>
    </location>
</feature>
<evidence type="ECO:0000313" key="9">
    <source>
        <dbReference type="EMBL" id="KAK3900714.1"/>
    </source>
</evidence>
<proteinExistence type="inferred from homology"/>
<feature type="transmembrane region" description="Helical" evidence="7">
    <location>
        <begin position="55"/>
        <end position="76"/>
    </location>
</feature>
<comment type="similarity">
    <text evidence="5">Belongs to the SAT4 family.</text>
</comment>
<keyword evidence="3 7" id="KW-1133">Transmembrane helix</keyword>
<evidence type="ECO:0000256" key="6">
    <source>
        <dbReference type="SAM" id="MobiDB-lite"/>
    </source>
</evidence>
<dbReference type="AlphaFoldDB" id="A0AAN6MHK2"/>
<feature type="region of interest" description="Disordered" evidence="6">
    <location>
        <begin position="1"/>
        <end position="33"/>
    </location>
</feature>
<sequence length="388" mass="42248">MDTSIHKPRQTEGARQTSEPETETRVPSPGGPGSAIDYGDPALLSHDNAGPEANAVAWSLLGVSGVFLGLRVYCKYYGHRRLWWDDRILIAAWIVHLVGCSLLSVMIAGGYGKHPWDEPSVDMLVMMTRTTFTITAATWSKTSFAITMLRIANNWVKWATWFILVSLNMICGLNAMIGWVGCTPVQKSWNRAVQGTCLPFSFITNLGYVAGAYSSACDFLLALLPWPIIWSLQMRTHEKIGVGIAMSMGILAGIMAAAKTASLSKLATNDSFDAAHLSMFDSAEISVTIMAASLPAMRVLFRDLGGEVRRYYYGDTGVSGTRGRVGGSVVVAGGVENGRMRNKEVKDDGSDREILGVGRGGIVREVEVEVEYGRASEGEEGYEMQQKR</sequence>
<keyword evidence="10" id="KW-1185">Reference proteome</keyword>
<protein>
    <recommendedName>
        <fullName evidence="8">Rhodopsin domain-containing protein</fullName>
    </recommendedName>
</protein>
<feature type="transmembrane region" description="Helical" evidence="7">
    <location>
        <begin position="161"/>
        <end position="181"/>
    </location>
</feature>
<feature type="transmembrane region" description="Helical" evidence="7">
    <location>
        <begin position="208"/>
        <end position="228"/>
    </location>
</feature>
<dbReference type="Proteomes" id="UP001303889">
    <property type="component" value="Unassembled WGS sequence"/>
</dbReference>
<organism evidence="9 10">
    <name type="scientific">Staphylotrichum tortipilum</name>
    <dbReference type="NCBI Taxonomy" id="2831512"/>
    <lineage>
        <taxon>Eukaryota</taxon>
        <taxon>Fungi</taxon>
        <taxon>Dikarya</taxon>
        <taxon>Ascomycota</taxon>
        <taxon>Pezizomycotina</taxon>
        <taxon>Sordariomycetes</taxon>
        <taxon>Sordariomycetidae</taxon>
        <taxon>Sordariales</taxon>
        <taxon>Chaetomiaceae</taxon>
        <taxon>Staphylotrichum</taxon>
    </lineage>
</organism>
<evidence type="ECO:0000256" key="1">
    <source>
        <dbReference type="ARBA" id="ARBA00004141"/>
    </source>
</evidence>
<comment type="subcellular location">
    <subcellularLocation>
        <location evidence="1">Membrane</location>
        <topology evidence="1">Multi-pass membrane protein</topology>
    </subcellularLocation>
</comment>